<gene>
    <name evidence="1" type="ORF">PRZ01_15275</name>
</gene>
<organism evidence="1 2">
    <name type="scientific">Roseateles koreensis</name>
    <dbReference type="NCBI Taxonomy" id="2987526"/>
    <lineage>
        <taxon>Bacteria</taxon>
        <taxon>Pseudomonadati</taxon>
        <taxon>Pseudomonadota</taxon>
        <taxon>Betaproteobacteria</taxon>
        <taxon>Burkholderiales</taxon>
        <taxon>Sphaerotilaceae</taxon>
        <taxon>Roseateles</taxon>
    </lineage>
</organism>
<dbReference type="Proteomes" id="UP001219862">
    <property type="component" value="Unassembled WGS sequence"/>
</dbReference>
<evidence type="ECO:0000313" key="2">
    <source>
        <dbReference type="Proteomes" id="UP001219862"/>
    </source>
</evidence>
<proteinExistence type="predicted"/>
<sequence length="61" mass="6276">MNTQTQSKVVTLEITETARTSAPVELSLDQLQQVGGGMPRGGWTDETALAVAATTTAASAL</sequence>
<evidence type="ECO:0000313" key="1">
    <source>
        <dbReference type="EMBL" id="MDC8786550.1"/>
    </source>
</evidence>
<dbReference type="EMBL" id="JAQQXS010000014">
    <property type="protein sequence ID" value="MDC8786550.1"/>
    <property type="molecule type" value="Genomic_DNA"/>
</dbReference>
<accession>A0ABT5KVT4</accession>
<keyword evidence="2" id="KW-1185">Reference proteome</keyword>
<reference evidence="1 2" key="1">
    <citation type="submission" date="2022-10" db="EMBL/GenBank/DDBJ databases">
        <title>paucibacter sp. hw8 Genome sequencing.</title>
        <authorList>
            <person name="Park S."/>
        </authorList>
    </citation>
    <scope>NUCLEOTIDE SEQUENCE [LARGE SCALE GENOMIC DNA]</scope>
    <source>
        <strain evidence="2">hw8</strain>
    </source>
</reference>
<dbReference type="RefSeq" id="WP_273597663.1">
    <property type="nucleotide sequence ID" value="NZ_JAQQXS010000014.1"/>
</dbReference>
<protein>
    <submittedName>
        <fullName evidence="1">Uncharacterized protein</fullName>
    </submittedName>
</protein>
<name>A0ABT5KVT4_9BURK</name>
<comment type="caution">
    <text evidence="1">The sequence shown here is derived from an EMBL/GenBank/DDBJ whole genome shotgun (WGS) entry which is preliminary data.</text>
</comment>